<dbReference type="Gene3D" id="3.80.10.10">
    <property type="entry name" value="Ribonuclease Inhibitor"/>
    <property type="match status" value="2"/>
</dbReference>
<dbReference type="PANTHER" id="PTHR24373">
    <property type="entry name" value="SLIT RELATED LEUCINE-RICH REPEAT NEURONAL PROTEIN"/>
    <property type="match status" value="1"/>
</dbReference>
<reference evidence="7" key="1">
    <citation type="submission" date="2021-03" db="EMBL/GenBank/DDBJ databases">
        <authorList>
            <person name="Bekaert M."/>
        </authorList>
    </citation>
    <scope>NUCLEOTIDE SEQUENCE</scope>
</reference>
<dbReference type="PRINTS" id="PR00716">
    <property type="entry name" value="MPIPHPHTASE"/>
</dbReference>
<protein>
    <recommendedName>
        <fullName evidence="6">TIR domain-containing protein</fullName>
    </recommendedName>
</protein>
<dbReference type="InterPro" id="IPR050328">
    <property type="entry name" value="Dev_Immune_Receptor"/>
</dbReference>
<evidence type="ECO:0000259" key="6">
    <source>
        <dbReference type="PROSITE" id="PS50104"/>
    </source>
</evidence>
<evidence type="ECO:0000256" key="4">
    <source>
        <dbReference type="ARBA" id="ARBA00022737"/>
    </source>
</evidence>
<feature type="transmembrane region" description="Helical" evidence="5">
    <location>
        <begin position="625"/>
        <end position="648"/>
    </location>
</feature>
<dbReference type="GO" id="GO:1902751">
    <property type="term" value="P:positive regulation of cell cycle G2/M phase transition"/>
    <property type="evidence" value="ECO:0007669"/>
    <property type="project" value="InterPro"/>
</dbReference>
<evidence type="ECO:0000256" key="5">
    <source>
        <dbReference type="SAM" id="Phobius"/>
    </source>
</evidence>
<dbReference type="InterPro" id="IPR035897">
    <property type="entry name" value="Toll_tir_struct_dom_sf"/>
</dbReference>
<dbReference type="InterPro" id="IPR000751">
    <property type="entry name" value="MPI_Phosphatase"/>
</dbReference>
<dbReference type="AlphaFoldDB" id="A0A8S3R5T4"/>
<dbReference type="SUPFAM" id="SSF52821">
    <property type="entry name" value="Rhodanese/Cell cycle control phosphatase"/>
    <property type="match status" value="1"/>
</dbReference>
<dbReference type="Pfam" id="PF01582">
    <property type="entry name" value="TIR"/>
    <property type="match status" value="1"/>
</dbReference>
<evidence type="ECO:0000256" key="1">
    <source>
        <dbReference type="ARBA" id="ARBA00009634"/>
    </source>
</evidence>
<dbReference type="Proteomes" id="UP000683360">
    <property type="component" value="Unassembled WGS sequence"/>
</dbReference>
<keyword evidence="5" id="KW-0812">Transmembrane</keyword>
<dbReference type="SMART" id="SM00255">
    <property type="entry name" value="TIR"/>
    <property type="match status" value="1"/>
</dbReference>
<name>A0A8S3R5T4_MYTED</name>
<accession>A0A8S3R5T4</accession>
<evidence type="ECO:0000313" key="7">
    <source>
        <dbReference type="EMBL" id="CAG2204533.1"/>
    </source>
</evidence>
<dbReference type="Gene3D" id="3.40.50.10140">
    <property type="entry name" value="Toll/interleukin-1 receptor homology (TIR) domain"/>
    <property type="match status" value="1"/>
</dbReference>
<dbReference type="InterPro" id="IPR003591">
    <property type="entry name" value="Leu-rich_rpt_typical-subtyp"/>
</dbReference>
<feature type="domain" description="TIR" evidence="6">
    <location>
        <begin position="686"/>
        <end position="825"/>
    </location>
</feature>
<sequence length="834" mass="97894">MNTENYPALNYPEIYLLDSGYKSFFQTSSDLCDPIDYRPMLHSDFSADLHHYRRVADVRHFRSKSKSWSSVGISTFCAFWNDANVKMTGYKQWMYFVIGCLVSKATTATIVNETDVNITGYFKWEHPSIASKFLFCENCCKKFESGCFPDMYKNNNRDSAACCSTIKSRPFWEFDEYSYLKGDLYIEYISLLGFAKIVSKEKYQFYDLEHHHGFLKEFPDNICKFPTIVRIDLSWNRIQYLPNLDCLRSLDILILSDNKIKRIYTSSFASLSNLRQIDISYNKIEYLEPGCFSYRPGSLLKLHLQYNNITSIDIRDLILKHYFDYIKVFNNDIRTITNLKNNKDFVNDSIGGGLILMMNNSLTHFPMYDDLGFSADGALKIAFRYTVDLRNNKWICDCKMWDGYLIMASQAMDQYITLGLPKCVNPPHLKGYSIGYFRMKTHTADLLICNITEKEKCPHRCNCFDQPSKNRVVVNCTSQLYINMPHVVPDLSGLDIDLRHNRITFFKKHEYLERTTRIDLSFNFIVNIDSSIYEIQNMVFIDLRNNRIETLHRELLLKDPCAIRFGKITIACTCNMLWIKLWLDRQQAINCSYNQITCETHKSFVNAALISKSDLCEDLNIERNFIGYILLGVTIISVAIGTLLCSQFKYEILLLSRKLRFKRRIEIPFHYRSGNNELVEVDDKTISYDAYLSFDDNNEIIRKWVVEDLIKYLESKGYKLCLPCRDFDIGMIREEEIRVVVSECKSFIVLLSDAYLEDHFANLEWKLIWNRYREDRSKEIALINYDNMESGCVKQRNMKAFLRLGYAMDFSNRNHQFMQEITHKLGQPVDLQKY</sequence>
<organism evidence="7 8">
    <name type="scientific">Mytilus edulis</name>
    <name type="common">Blue mussel</name>
    <dbReference type="NCBI Taxonomy" id="6550"/>
    <lineage>
        <taxon>Eukaryota</taxon>
        <taxon>Metazoa</taxon>
        <taxon>Spiralia</taxon>
        <taxon>Lophotrochozoa</taxon>
        <taxon>Mollusca</taxon>
        <taxon>Bivalvia</taxon>
        <taxon>Autobranchia</taxon>
        <taxon>Pteriomorphia</taxon>
        <taxon>Mytilida</taxon>
        <taxon>Mytiloidea</taxon>
        <taxon>Mytilidae</taxon>
        <taxon>Mytilinae</taxon>
        <taxon>Mytilus</taxon>
    </lineage>
</organism>
<dbReference type="SUPFAM" id="SSF52058">
    <property type="entry name" value="L domain-like"/>
    <property type="match status" value="2"/>
</dbReference>
<comment type="caution">
    <text evidence="7">The sequence shown here is derived from an EMBL/GenBank/DDBJ whole genome shotgun (WGS) entry which is preliminary data.</text>
</comment>
<dbReference type="SUPFAM" id="SSF52200">
    <property type="entry name" value="Toll/Interleukin receptor TIR domain"/>
    <property type="match status" value="1"/>
</dbReference>
<keyword evidence="5" id="KW-0472">Membrane</keyword>
<evidence type="ECO:0000256" key="2">
    <source>
        <dbReference type="ARBA" id="ARBA00022614"/>
    </source>
</evidence>
<dbReference type="InterPro" id="IPR032675">
    <property type="entry name" value="LRR_dom_sf"/>
</dbReference>
<dbReference type="SMART" id="SM00369">
    <property type="entry name" value="LRR_TYP"/>
    <property type="match status" value="4"/>
</dbReference>
<keyword evidence="4" id="KW-0677">Repeat</keyword>
<keyword evidence="8" id="KW-1185">Reference proteome</keyword>
<dbReference type="InterPro" id="IPR000157">
    <property type="entry name" value="TIR_dom"/>
</dbReference>
<evidence type="ECO:0000313" key="8">
    <source>
        <dbReference type="Proteomes" id="UP000683360"/>
    </source>
</evidence>
<gene>
    <name evidence="7" type="ORF">MEDL_18974</name>
</gene>
<dbReference type="PROSITE" id="PS50104">
    <property type="entry name" value="TIR"/>
    <property type="match status" value="1"/>
</dbReference>
<keyword evidence="2" id="KW-0433">Leucine-rich repeat</keyword>
<keyword evidence="5" id="KW-1133">Transmembrane helix</keyword>
<dbReference type="Pfam" id="PF13855">
    <property type="entry name" value="LRR_8"/>
    <property type="match status" value="1"/>
</dbReference>
<dbReference type="InterPro" id="IPR036873">
    <property type="entry name" value="Rhodanese-like_dom_sf"/>
</dbReference>
<dbReference type="InterPro" id="IPR001611">
    <property type="entry name" value="Leu-rich_rpt"/>
</dbReference>
<dbReference type="GO" id="GO:0007165">
    <property type="term" value="P:signal transduction"/>
    <property type="evidence" value="ECO:0007669"/>
    <property type="project" value="InterPro"/>
</dbReference>
<evidence type="ECO:0000256" key="3">
    <source>
        <dbReference type="ARBA" id="ARBA00022729"/>
    </source>
</evidence>
<proteinExistence type="inferred from homology"/>
<dbReference type="PROSITE" id="PS51450">
    <property type="entry name" value="LRR"/>
    <property type="match status" value="1"/>
</dbReference>
<dbReference type="OrthoDB" id="6107924at2759"/>
<keyword evidence="3" id="KW-0732">Signal</keyword>
<dbReference type="EMBL" id="CAJPWZ010000961">
    <property type="protein sequence ID" value="CAG2204533.1"/>
    <property type="molecule type" value="Genomic_DNA"/>
</dbReference>
<dbReference type="Gene3D" id="3.40.250.10">
    <property type="entry name" value="Rhodanese-like domain"/>
    <property type="match status" value="1"/>
</dbReference>
<comment type="similarity">
    <text evidence="1">Belongs to the Toll-like receptor family.</text>
</comment>
<dbReference type="GO" id="GO:0004725">
    <property type="term" value="F:protein tyrosine phosphatase activity"/>
    <property type="evidence" value="ECO:0007669"/>
    <property type="project" value="InterPro"/>
</dbReference>
<dbReference type="PANTHER" id="PTHR24373:SF275">
    <property type="entry name" value="TIR DOMAIN-CONTAINING PROTEIN"/>
    <property type="match status" value="1"/>
</dbReference>